<gene>
    <name evidence="6" type="ORF">VaNZ11_005168</name>
</gene>
<keyword evidence="2" id="KW-0963">Cytoplasm</keyword>
<keyword evidence="3" id="KW-0521">NADP</keyword>
<feature type="non-terminal residue" evidence="6">
    <location>
        <position position="717"/>
    </location>
</feature>
<reference evidence="6 7" key="1">
    <citation type="journal article" date="2023" name="IScience">
        <title>Expanded male sex-determining region conserved during the evolution of homothallism in the green alga Volvox.</title>
        <authorList>
            <person name="Yamamoto K."/>
            <person name="Matsuzaki R."/>
            <person name="Mahakham W."/>
            <person name="Heman W."/>
            <person name="Sekimoto H."/>
            <person name="Kawachi M."/>
            <person name="Minakuchi Y."/>
            <person name="Toyoda A."/>
            <person name="Nozaki H."/>
        </authorList>
    </citation>
    <scope>NUCLEOTIDE SEQUENCE [LARGE SCALE GENOMIC DNA]</scope>
    <source>
        <strain evidence="6 7">NIES-4468</strain>
    </source>
</reference>
<feature type="region of interest" description="Disordered" evidence="5">
    <location>
        <begin position="313"/>
        <end position="358"/>
    </location>
</feature>
<dbReference type="Gene3D" id="3.40.50.720">
    <property type="entry name" value="NAD(P)-binding Rossmann-like Domain"/>
    <property type="match status" value="2"/>
</dbReference>
<evidence type="ECO:0000313" key="6">
    <source>
        <dbReference type="EMBL" id="GLI62512.1"/>
    </source>
</evidence>
<feature type="compositionally biased region" description="Basic and acidic residues" evidence="5">
    <location>
        <begin position="212"/>
        <end position="232"/>
    </location>
</feature>
<dbReference type="PANTHER" id="PTHR44085:SF2">
    <property type="entry name" value="SEPIAPTERIN REDUCTASE"/>
    <property type="match status" value="1"/>
</dbReference>
<dbReference type="PANTHER" id="PTHR44085">
    <property type="entry name" value="SEPIAPTERIN REDUCTASE"/>
    <property type="match status" value="1"/>
</dbReference>
<keyword evidence="4" id="KW-0560">Oxidoreductase</keyword>
<feature type="region of interest" description="Disordered" evidence="5">
    <location>
        <begin position="476"/>
        <end position="517"/>
    </location>
</feature>
<dbReference type="InterPro" id="IPR051721">
    <property type="entry name" value="Biopterin_syn/organic_redct"/>
</dbReference>
<protein>
    <submittedName>
        <fullName evidence="6">Uncharacterized protein</fullName>
    </submittedName>
</protein>
<keyword evidence="7" id="KW-1185">Reference proteome</keyword>
<feature type="compositionally biased region" description="Low complexity" evidence="5">
    <location>
        <begin position="338"/>
        <end position="356"/>
    </location>
</feature>
<evidence type="ECO:0000256" key="5">
    <source>
        <dbReference type="SAM" id="MobiDB-lite"/>
    </source>
</evidence>
<evidence type="ECO:0000256" key="4">
    <source>
        <dbReference type="ARBA" id="ARBA00023002"/>
    </source>
</evidence>
<comment type="subcellular location">
    <subcellularLocation>
        <location evidence="1">Cytoplasm</location>
    </subcellularLocation>
</comment>
<evidence type="ECO:0000313" key="7">
    <source>
        <dbReference type="Proteomes" id="UP001165090"/>
    </source>
</evidence>
<dbReference type="Proteomes" id="UP001165090">
    <property type="component" value="Unassembled WGS sequence"/>
</dbReference>
<evidence type="ECO:0000256" key="2">
    <source>
        <dbReference type="ARBA" id="ARBA00022490"/>
    </source>
</evidence>
<sequence>MISGLKTLSARIVFCVQQLDILMSLQRHCLVASRRGLKPAIVLTALPREPKPRRDCKTILTLRRVSITLPHQASLATLAASPVVQAVSEAIRPQHEPAILLQPSRTAPCCLSIVTGASRGLGAAIARVLVMLGPPLPAPASRAIEATFKTHSDNGAEAAGTGGNHIALKAVSPSPCAPLGLTHDLVLLASDSVRLSQFVRVELAPLLEEEEQQRHQEQQHHHQRQHSGEHGKPKNHPLSPSSSPLQQTIVASHGDPDGRPPSISLSEAVIASQPAKPETSKLMSGITRVHTACFDLGDLDRLKKHVSELLTAAPNLGTNTSRRRRRRTGKDVGLEPETSSATSAVAAEPAGTASTALTGSDRVTADALKATSTITVAVPSRGGNDCNRGVGRGSGLLPLPLSAYTHVLLVHNAGQVGDLVPLEHQSLANIRRQTDLNVTSFAHLTAAVLRSFLNAPMQPAPAESEGCNEGATVAARAVSQQVHHPGTERAGASRAAEGDRQPDLQAPRPETLGTETSVACGDSAVQLGTDIAGASPAAEAAPNPSRESQQRRVITIVNISSVSVDQPYEHFSLYGMGKAARHMIIRSIAHEAALREAELASVAVAAAAAAATEEEEKEKEAKAVLQGGTAPLLPRTPSPSQDSLGSDTRHNPAAKVARVRALSYAPGPIDTEMQAAAREALPPGPLKARFEDNARCGRLVDPWASAQVLYDILAEDM</sequence>
<organism evidence="6 7">
    <name type="scientific">Volvox africanus</name>
    <dbReference type="NCBI Taxonomy" id="51714"/>
    <lineage>
        <taxon>Eukaryota</taxon>
        <taxon>Viridiplantae</taxon>
        <taxon>Chlorophyta</taxon>
        <taxon>core chlorophytes</taxon>
        <taxon>Chlorophyceae</taxon>
        <taxon>CS clade</taxon>
        <taxon>Chlamydomonadales</taxon>
        <taxon>Volvocaceae</taxon>
        <taxon>Volvox</taxon>
    </lineage>
</organism>
<name>A0ABQ5RZQ1_9CHLO</name>
<accession>A0ABQ5RZQ1</accession>
<feature type="region of interest" description="Disordered" evidence="5">
    <location>
        <begin position="613"/>
        <end position="650"/>
    </location>
</feature>
<evidence type="ECO:0000256" key="1">
    <source>
        <dbReference type="ARBA" id="ARBA00004496"/>
    </source>
</evidence>
<proteinExistence type="predicted"/>
<dbReference type="Pfam" id="PF00106">
    <property type="entry name" value="adh_short"/>
    <property type="match status" value="1"/>
</dbReference>
<dbReference type="SUPFAM" id="SSF51735">
    <property type="entry name" value="NAD(P)-binding Rossmann-fold domains"/>
    <property type="match status" value="2"/>
</dbReference>
<dbReference type="InterPro" id="IPR036291">
    <property type="entry name" value="NAD(P)-bd_dom_sf"/>
</dbReference>
<comment type="caution">
    <text evidence="6">The sequence shown here is derived from an EMBL/GenBank/DDBJ whole genome shotgun (WGS) entry which is preliminary data.</text>
</comment>
<evidence type="ECO:0000256" key="3">
    <source>
        <dbReference type="ARBA" id="ARBA00022857"/>
    </source>
</evidence>
<feature type="region of interest" description="Disordered" evidence="5">
    <location>
        <begin position="210"/>
        <end position="263"/>
    </location>
</feature>
<dbReference type="InterPro" id="IPR002347">
    <property type="entry name" value="SDR_fam"/>
</dbReference>
<dbReference type="EMBL" id="BSDZ01000013">
    <property type="protein sequence ID" value="GLI62512.1"/>
    <property type="molecule type" value="Genomic_DNA"/>
</dbReference>